<evidence type="ECO:0000313" key="6">
    <source>
        <dbReference type="EMBL" id="GES00688.1"/>
    </source>
</evidence>
<dbReference type="InterPro" id="IPR039424">
    <property type="entry name" value="SBP_5"/>
</dbReference>
<comment type="caution">
    <text evidence="6">The sequence shown here is derived from an EMBL/GenBank/DDBJ whole genome shotgun (WGS) entry which is preliminary data.</text>
</comment>
<sequence length="121" mass="12481">MFPYRRIAALTALLALAAACGSPAAPAQQAGTGALVSGGTLVFGVNTEPLNLDPYASPQDVTALFTRPALDSLVALDDKGGMHPWLATSWEISPDGKTYTFKLREGALTAFASGRGGDRGT</sequence>
<keyword evidence="2" id="KW-0813">Transport</keyword>
<dbReference type="PANTHER" id="PTHR30290">
    <property type="entry name" value="PERIPLASMIC BINDING COMPONENT OF ABC TRANSPORTER"/>
    <property type="match status" value="1"/>
</dbReference>
<dbReference type="PROSITE" id="PS51257">
    <property type="entry name" value="PROKAR_LIPOPROTEIN"/>
    <property type="match status" value="1"/>
</dbReference>
<evidence type="ECO:0000256" key="2">
    <source>
        <dbReference type="ARBA" id="ARBA00022448"/>
    </source>
</evidence>
<evidence type="ECO:0000256" key="1">
    <source>
        <dbReference type="ARBA" id="ARBA00005695"/>
    </source>
</evidence>
<evidence type="ECO:0000256" key="4">
    <source>
        <dbReference type="SAM" id="SignalP"/>
    </source>
</evidence>
<dbReference type="OrthoDB" id="5240629at2"/>
<accession>A0A5M3W262</accession>
<reference evidence="6 7" key="1">
    <citation type="submission" date="2019-10" db="EMBL/GenBank/DDBJ databases">
        <title>Whole genome shotgun sequence of Acrocarpospora corrugata NBRC 13972.</title>
        <authorList>
            <person name="Ichikawa N."/>
            <person name="Kimura A."/>
            <person name="Kitahashi Y."/>
            <person name="Komaki H."/>
            <person name="Oguchi A."/>
        </authorList>
    </citation>
    <scope>NUCLEOTIDE SEQUENCE [LARGE SCALE GENOMIC DNA]</scope>
    <source>
        <strain evidence="6 7">NBRC 13972</strain>
    </source>
</reference>
<dbReference type="Gene3D" id="3.40.190.10">
    <property type="entry name" value="Periplasmic binding protein-like II"/>
    <property type="match status" value="1"/>
</dbReference>
<evidence type="ECO:0000256" key="3">
    <source>
        <dbReference type="ARBA" id="ARBA00022729"/>
    </source>
</evidence>
<dbReference type="Pfam" id="PF00496">
    <property type="entry name" value="SBP_bac_5"/>
    <property type="match status" value="1"/>
</dbReference>
<feature type="signal peptide" evidence="4">
    <location>
        <begin position="1"/>
        <end position="27"/>
    </location>
</feature>
<keyword evidence="7" id="KW-1185">Reference proteome</keyword>
<gene>
    <name evidence="6" type="ORF">Acor_27520</name>
</gene>
<dbReference type="EMBL" id="BLAD01000046">
    <property type="protein sequence ID" value="GES00688.1"/>
    <property type="molecule type" value="Genomic_DNA"/>
</dbReference>
<feature type="chain" id="PRO_5039327727" description="Solute-binding protein family 5 domain-containing protein" evidence="4">
    <location>
        <begin position="28"/>
        <end position="121"/>
    </location>
</feature>
<dbReference type="InterPro" id="IPR000914">
    <property type="entry name" value="SBP_5_dom"/>
</dbReference>
<evidence type="ECO:0000313" key="7">
    <source>
        <dbReference type="Proteomes" id="UP000334990"/>
    </source>
</evidence>
<proteinExistence type="inferred from homology"/>
<dbReference type="AlphaFoldDB" id="A0A5M3W262"/>
<evidence type="ECO:0000259" key="5">
    <source>
        <dbReference type="Pfam" id="PF00496"/>
    </source>
</evidence>
<feature type="domain" description="Solute-binding protein family 5" evidence="5">
    <location>
        <begin position="82"/>
        <end position="107"/>
    </location>
</feature>
<protein>
    <recommendedName>
        <fullName evidence="5">Solute-binding protein family 5 domain-containing protein</fullName>
    </recommendedName>
</protein>
<comment type="similarity">
    <text evidence="1">Belongs to the bacterial solute-binding protein 5 family.</text>
</comment>
<dbReference type="PANTHER" id="PTHR30290:SF9">
    <property type="entry name" value="OLIGOPEPTIDE-BINDING PROTEIN APPA"/>
    <property type="match status" value="1"/>
</dbReference>
<dbReference type="Proteomes" id="UP000334990">
    <property type="component" value="Unassembled WGS sequence"/>
</dbReference>
<organism evidence="6 7">
    <name type="scientific">Acrocarpospora corrugata</name>
    <dbReference type="NCBI Taxonomy" id="35763"/>
    <lineage>
        <taxon>Bacteria</taxon>
        <taxon>Bacillati</taxon>
        <taxon>Actinomycetota</taxon>
        <taxon>Actinomycetes</taxon>
        <taxon>Streptosporangiales</taxon>
        <taxon>Streptosporangiaceae</taxon>
        <taxon>Acrocarpospora</taxon>
    </lineage>
</organism>
<dbReference type="GO" id="GO:0015833">
    <property type="term" value="P:peptide transport"/>
    <property type="evidence" value="ECO:0007669"/>
    <property type="project" value="TreeGrafter"/>
</dbReference>
<dbReference type="SUPFAM" id="SSF53850">
    <property type="entry name" value="Periplasmic binding protein-like II"/>
    <property type="match status" value="1"/>
</dbReference>
<keyword evidence="3 4" id="KW-0732">Signal</keyword>
<dbReference type="GO" id="GO:1904680">
    <property type="term" value="F:peptide transmembrane transporter activity"/>
    <property type="evidence" value="ECO:0007669"/>
    <property type="project" value="TreeGrafter"/>
</dbReference>
<name>A0A5M3W262_9ACTN</name>